<evidence type="ECO:0000259" key="2">
    <source>
        <dbReference type="Pfam" id="PF13478"/>
    </source>
</evidence>
<reference evidence="3 4" key="1">
    <citation type="submission" date="2015-06" db="EMBL/GenBank/DDBJ databases">
        <title>Draft genome sequence of beer spoilage bacterium Megasphaera cerevisiae type strain 20462.</title>
        <authorList>
            <person name="Kutumbaka K."/>
            <person name="Pasmowitz J."/>
            <person name="Mategko J."/>
            <person name="Reyes D."/>
            <person name="Friedrich A."/>
            <person name="Han S."/>
            <person name="Martens-Habbena W."/>
            <person name="Neal-McKinney J."/>
            <person name="Janagama H.K."/>
            <person name="Nadala C."/>
            <person name="Samadpour M."/>
        </authorList>
    </citation>
    <scope>NUCLEOTIDE SEQUENCE [LARGE SCALE GENOMIC DNA]</scope>
    <source>
        <strain evidence="3 4">DSM 20462</strain>
    </source>
</reference>
<dbReference type="Pfam" id="PF02625">
    <property type="entry name" value="XdhC_CoxI"/>
    <property type="match status" value="1"/>
</dbReference>
<name>A0A0J6WVT8_9FIRM</name>
<comment type="caution">
    <text evidence="3">The sequence shown here is derived from an EMBL/GenBank/DDBJ whole genome shotgun (WGS) entry which is preliminary data.</text>
</comment>
<dbReference type="PATRIC" id="fig|1122219.3.peg.1408"/>
<evidence type="ECO:0000259" key="1">
    <source>
        <dbReference type="Pfam" id="PF02625"/>
    </source>
</evidence>
<evidence type="ECO:0000313" key="3">
    <source>
        <dbReference type="EMBL" id="KMO86328.1"/>
    </source>
</evidence>
<dbReference type="Gene3D" id="3.40.50.720">
    <property type="entry name" value="NAD(P)-binding Rossmann-like Domain"/>
    <property type="match status" value="1"/>
</dbReference>
<evidence type="ECO:0008006" key="5">
    <source>
        <dbReference type="Google" id="ProtNLM"/>
    </source>
</evidence>
<keyword evidence="4" id="KW-1185">Reference proteome</keyword>
<dbReference type="InterPro" id="IPR003777">
    <property type="entry name" value="XdhC_CoxI"/>
</dbReference>
<feature type="domain" description="XdhC- CoxI" evidence="1">
    <location>
        <begin position="12"/>
        <end position="75"/>
    </location>
</feature>
<protein>
    <recommendedName>
        <fullName evidence="5">Xanthine dehydrogenase</fullName>
    </recommendedName>
</protein>
<dbReference type="PANTHER" id="PTHR30388">
    <property type="entry name" value="ALDEHYDE OXIDOREDUCTASE MOLYBDENUM COFACTOR ASSEMBLY PROTEIN"/>
    <property type="match status" value="1"/>
</dbReference>
<accession>A0A0J6WVT8</accession>
<dbReference type="InterPro" id="IPR027051">
    <property type="entry name" value="XdhC_Rossmann_dom"/>
</dbReference>
<dbReference type="Pfam" id="PF13478">
    <property type="entry name" value="XdhC_C"/>
    <property type="match status" value="1"/>
</dbReference>
<dbReference type="Proteomes" id="UP000036503">
    <property type="component" value="Unassembled WGS sequence"/>
</dbReference>
<dbReference type="PANTHER" id="PTHR30388:SF6">
    <property type="entry name" value="XANTHINE DEHYDROGENASE SUBUNIT A-RELATED"/>
    <property type="match status" value="1"/>
</dbReference>
<dbReference type="OrthoDB" id="9773039at2"/>
<feature type="domain" description="XdhC Rossmann" evidence="2">
    <location>
        <begin position="194"/>
        <end position="335"/>
    </location>
</feature>
<dbReference type="FunCoup" id="A0A0J6WVT8">
    <property type="interactions" value="97"/>
</dbReference>
<organism evidence="3 4">
    <name type="scientific">Megasphaera cerevisiae DSM 20462</name>
    <dbReference type="NCBI Taxonomy" id="1122219"/>
    <lineage>
        <taxon>Bacteria</taxon>
        <taxon>Bacillati</taxon>
        <taxon>Bacillota</taxon>
        <taxon>Negativicutes</taxon>
        <taxon>Veillonellales</taxon>
        <taxon>Veillonellaceae</taxon>
        <taxon>Megasphaera</taxon>
    </lineage>
</organism>
<dbReference type="InParanoid" id="A0A0J6WVT8"/>
<dbReference type="InterPro" id="IPR052698">
    <property type="entry name" value="MoCofactor_Util/Proc"/>
</dbReference>
<dbReference type="AlphaFoldDB" id="A0A0J6WVT8"/>
<evidence type="ECO:0000313" key="4">
    <source>
        <dbReference type="Proteomes" id="UP000036503"/>
    </source>
</evidence>
<gene>
    <name evidence="3" type="ORF">AB840_08535</name>
</gene>
<proteinExistence type="predicted"/>
<dbReference type="EMBL" id="LEKT01000025">
    <property type="protein sequence ID" value="KMO86328.1"/>
    <property type="molecule type" value="Genomic_DNA"/>
</dbReference>
<dbReference type="STRING" id="39029.BSR42_07590"/>
<sequence>MEAVFMRLWEELQAGRRAVLLTVVDSTGSTPRAAGSHQLVREDGTTVGTIGGGFQEYKACERGRENLQEETSSLFTLILHPNEAADIGAVCGGELRVFSQFLSPRMPGAADCVYKIAEAIRTHQAYWLMFNLTDTRHWAMALLGGETNCFCGDVPACLALREYLSGRLLSDRTGLTRQHGLLLYREALSYPGQVFVFGGGHVALALVPLLTQLGFACAVVDDREEFANSRRFPQAAVFTVDLQRLPDEISVTPDDYVCIMTRGHVCDYAVQRQVLPQHPCYLGVIGSRNKLAFVKKKLLADGFSPAEIDACYAPIGLPISAATPEEIAVSIAAELIAVRARREKREKAGSGQWLRS</sequence>